<dbReference type="EMBL" id="PUHW01000320">
    <property type="protein sequence ID" value="KAG0687068.1"/>
    <property type="molecule type" value="Genomic_DNA"/>
</dbReference>
<dbReference type="OrthoDB" id="3996786at2759"/>
<evidence type="ECO:0000313" key="3">
    <source>
        <dbReference type="EMBL" id="KAG0687068.1"/>
    </source>
</evidence>
<gene>
    <name evidence="3" type="ORF">C6P40_002939</name>
</gene>
<dbReference type="Proteomes" id="UP000697127">
    <property type="component" value="Unassembled WGS sequence"/>
</dbReference>
<evidence type="ECO:0000256" key="2">
    <source>
        <dbReference type="SAM" id="MobiDB-lite"/>
    </source>
</evidence>
<feature type="compositionally biased region" description="Basic and acidic residues" evidence="2">
    <location>
        <begin position="325"/>
        <end position="338"/>
    </location>
</feature>
<sequence length="465" mass="54591">MVKTAITPIMTRESMIPSDRQLVLSSFSQTSKAEIAQYQREEEIKRSYSIQNQLLAKKNGELQSRVSNLENQLFQTQRQVLLLKNEKIQLTEKLKLNSKRFNDIIVDSFDNMMSEYRSFMVDVGIDVEKKNIPINLSQKVKDENYEEKATNFEHYWQNINNDLQRRKSFIFQKNISQIDSSQPPIEETVDEEQLDTLVETIDEEEKEEEVNLEPEYEDKSSINIPVKKKSSISMEKLENFQLSDIPFLGISVQPEVPFVGQQDNVPEFGDAPDDYYHDALSEPIENSPVKAKNHIEVALETYNEDKRKDKEDNLQKKITRRKSSVPRELKNLDTEKTKKWTGMDPLDDTEESASERRKSRRRSLVVNYQMPSLNQNMRRTSGKFHDVYIDEDKENRVSKPKSKMNRNILRNITNTNSNNRNIQTVNKDGKKIEEKSIFDIENTDIFGEYHSQKRRNRNEVYDLLL</sequence>
<accession>A0A9P6WJT6</accession>
<name>A0A9P6WJT6_9ASCO</name>
<evidence type="ECO:0000313" key="4">
    <source>
        <dbReference type="Proteomes" id="UP000697127"/>
    </source>
</evidence>
<protein>
    <submittedName>
        <fullName evidence="3">Uncharacterized protein</fullName>
    </submittedName>
</protein>
<feature type="compositionally biased region" description="Basic and acidic residues" evidence="2">
    <location>
        <begin position="306"/>
        <end position="315"/>
    </location>
</feature>
<organism evidence="3 4">
    <name type="scientific">Pichia californica</name>
    <dbReference type="NCBI Taxonomy" id="460514"/>
    <lineage>
        <taxon>Eukaryota</taxon>
        <taxon>Fungi</taxon>
        <taxon>Dikarya</taxon>
        <taxon>Ascomycota</taxon>
        <taxon>Saccharomycotina</taxon>
        <taxon>Pichiomycetes</taxon>
        <taxon>Pichiales</taxon>
        <taxon>Pichiaceae</taxon>
        <taxon>Pichia</taxon>
    </lineage>
</organism>
<comment type="caution">
    <text evidence="3">The sequence shown here is derived from an EMBL/GenBank/DDBJ whole genome shotgun (WGS) entry which is preliminary data.</text>
</comment>
<proteinExistence type="predicted"/>
<dbReference type="AlphaFoldDB" id="A0A9P6WJT6"/>
<keyword evidence="4" id="KW-1185">Reference proteome</keyword>
<evidence type="ECO:0000256" key="1">
    <source>
        <dbReference type="SAM" id="Coils"/>
    </source>
</evidence>
<feature type="region of interest" description="Disordered" evidence="2">
    <location>
        <begin position="306"/>
        <end position="364"/>
    </location>
</feature>
<feature type="coiled-coil region" evidence="1">
    <location>
        <begin position="52"/>
        <end position="86"/>
    </location>
</feature>
<reference evidence="3" key="1">
    <citation type="submission" date="2020-11" db="EMBL/GenBank/DDBJ databases">
        <title>Kefir isolates.</title>
        <authorList>
            <person name="Marcisauskas S."/>
            <person name="Kim Y."/>
            <person name="Blasche S."/>
        </authorList>
    </citation>
    <scope>NUCLEOTIDE SEQUENCE</scope>
    <source>
        <strain evidence="3">Olga-1</strain>
    </source>
</reference>
<keyword evidence="1" id="KW-0175">Coiled coil</keyword>